<dbReference type="PANTHER" id="PTHR10133">
    <property type="entry name" value="DNA POLYMERASE I"/>
    <property type="match status" value="1"/>
</dbReference>
<dbReference type="Pfam" id="PF22619">
    <property type="entry name" value="DNA_polI_exo1"/>
    <property type="match status" value="1"/>
</dbReference>
<dbReference type="FunFam" id="3.40.50.1010:FF:000001">
    <property type="entry name" value="DNA polymerase I"/>
    <property type="match status" value="1"/>
</dbReference>
<comment type="subunit">
    <text evidence="2 17">Single-chain monomer with multiple functions.</text>
</comment>
<dbReference type="InterPro" id="IPR008918">
    <property type="entry name" value="HhH2"/>
</dbReference>
<evidence type="ECO:0000256" key="14">
    <source>
        <dbReference type="ARBA" id="ARBA00023204"/>
    </source>
</evidence>
<keyword evidence="9 17" id="KW-0227">DNA damage</keyword>
<dbReference type="InterPro" id="IPR001098">
    <property type="entry name" value="DNA-dir_DNA_pol_A_palm_dom"/>
</dbReference>
<comment type="catalytic activity">
    <reaction evidence="15 17">
        <text>DNA(n) + a 2'-deoxyribonucleoside 5'-triphosphate = DNA(n+1) + diphosphate</text>
        <dbReference type="Rhea" id="RHEA:22508"/>
        <dbReference type="Rhea" id="RHEA-COMP:17339"/>
        <dbReference type="Rhea" id="RHEA-COMP:17340"/>
        <dbReference type="ChEBI" id="CHEBI:33019"/>
        <dbReference type="ChEBI" id="CHEBI:61560"/>
        <dbReference type="ChEBI" id="CHEBI:173112"/>
        <dbReference type="EC" id="2.7.7.7"/>
    </reaction>
</comment>
<dbReference type="Gene3D" id="3.40.50.1010">
    <property type="entry name" value="5'-nuclease"/>
    <property type="match status" value="1"/>
</dbReference>
<dbReference type="InterPro" id="IPR054690">
    <property type="entry name" value="DNA_polI_exonuclease"/>
</dbReference>
<keyword evidence="21" id="KW-1185">Reference proteome</keyword>
<dbReference type="Gene3D" id="1.20.1060.10">
    <property type="entry name" value="Taq DNA Polymerase, Chain T, domain 4"/>
    <property type="match status" value="1"/>
</dbReference>
<evidence type="ECO:0000256" key="16">
    <source>
        <dbReference type="NCBIfam" id="TIGR00593"/>
    </source>
</evidence>
<dbReference type="Proteomes" id="UP001144204">
    <property type="component" value="Unassembled WGS sequence"/>
</dbReference>
<keyword evidence="12 17" id="KW-0239">DNA-directed DNA polymerase</keyword>
<comment type="similarity">
    <text evidence="1 17">Belongs to the DNA polymerase type-A family.</text>
</comment>
<dbReference type="Gene3D" id="3.30.420.10">
    <property type="entry name" value="Ribonuclease H-like superfamily/Ribonuclease H"/>
    <property type="match status" value="1"/>
</dbReference>
<dbReference type="GO" id="GO:0003677">
    <property type="term" value="F:DNA binding"/>
    <property type="evidence" value="ECO:0007669"/>
    <property type="project" value="UniProtKB-UniRule"/>
</dbReference>
<dbReference type="CDD" id="cd09898">
    <property type="entry name" value="H3TH_53EXO"/>
    <property type="match status" value="1"/>
</dbReference>
<dbReference type="SUPFAM" id="SSF53098">
    <property type="entry name" value="Ribonuclease H-like"/>
    <property type="match status" value="1"/>
</dbReference>
<evidence type="ECO:0000256" key="17">
    <source>
        <dbReference type="RuleBase" id="RU004460"/>
    </source>
</evidence>
<dbReference type="PANTHER" id="PTHR10133:SF27">
    <property type="entry name" value="DNA POLYMERASE NU"/>
    <property type="match status" value="1"/>
</dbReference>
<dbReference type="InterPro" id="IPR002298">
    <property type="entry name" value="DNA_polymerase_A"/>
</dbReference>
<dbReference type="InterPro" id="IPR036279">
    <property type="entry name" value="5-3_exonuclease_C_sf"/>
</dbReference>
<dbReference type="InterPro" id="IPR043502">
    <property type="entry name" value="DNA/RNA_pol_sf"/>
</dbReference>
<dbReference type="AlphaFoldDB" id="A0A9W6ES54"/>
<dbReference type="InterPro" id="IPR029060">
    <property type="entry name" value="PIN-like_dom_sf"/>
</dbReference>
<dbReference type="SMART" id="SM00482">
    <property type="entry name" value="POLAc"/>
    <property type="match status" value="1"/>
</dbReference>
<dbReference type="GO" id="GO:0006261">
    <property type="term" value="P:DNA-templated DNA replication"/>
    <property type="evidence" value="ECO:0007669"/>
    <property type="project" value="UniProtKB-UniRule"/>
</dbReference>
<keyword evidence="7 17" id="KW-0235">DNA replication</keyword>
<dbReference type="Pfam" id="PF02739">
    <property type="entry name" value="5_3_exonuc_N"/>
    <property type="match status" value="1"/>
</dbReference>
<dbReference type="SMR" id="A0A9W6ES54"/>
<proteinExistence type="inferred from homology"/>
<evidence type="ECO:0000256" key="12">
    <source>
        <dbReference type="ARBA" id="ARBA00022932"/>
    </source>
</evidence>
<sequence>MAEKKQRLLLIDGNSIIYKAFFALPANRFTNDKGIHTNATYGFNRMLDTMLDIVKPTLALAAFDAGKITFRTKMYSDYKGGRKPTPDELIQQFPYVKRLLKARGIKSYQLNNYEADDIIGTLSKRAEKLGYETTIVTGDRDLTQLCSNLTTVSLSKTGVSSVEHFTTEHVIDKFGIKPSQIVDVKALRGDNSDNYPGVTLIGHKKAIKLIQKYGSMENVYQHLDDFSGKKMQQHLIEDKDKAYLAKKLATIDRQSPVTIKLSQVPYLGDQIDQLISFYKDVGFHSYLMQLNNSGKISSPKIKYTQLDSKHLKLIDHLNLDKPVTFYLAMPEPNYHLSPFAGFVIGQEDKWFVSKDIDLLNSNPIKHILESNQIFKNVFDAKRTYVGLNRLGIKLAHINFDMLLVSYLLNTNDNSNDLGKVAAKHGDFNIKSDEQVYGKGAKRSIPDDEILLKHLVSKAMAINNLQDQMFSQLKTNNQEKLYRQIELPVAFTLARMEIAGITVDTNVLNQMKNKYTERLSQVESDIYNQAGEKFNIGSPKQLGKILFEKLQLPVIKRTKTGYSTSVDVLEKLAGESKIVQNVLEYRKIAKILSTYIDGLLKVVHSTDHKVHTRYLQTLTQTGRLSSVDPNLQNIPVRTPEGKKIRKAFIPSHKGWEIFSFDYSQIELRVLAAISGDRNMQKEFAENDDIHASTARRIFNLKSNADVTPNLRRQAKAVNFGIVYGISAFGLSRNTGISRARAKSFIEKYFQEYPNVKKYMNGEVDKAHKLGYVETISHRRRYLPDIHSKNFHQRSFAERTAMNTPIQGSAADIIKIAMIKMERAIQNMSATMLLQIHDELIFEAPDSEIEELTKLVPKTMDSAVKLDVPLKVSVNYGKSWYDAK</sequence>
<evidence type="ECO:0000256" key="4">
    <source>
        <dbReference type="ARBA" id="ARBA00020311"/>
    </source>
</evidence>
<evidence type="ECO:0000256" key="7">
    <source>
        <dbReference type="ARBA" id="ARBA00022705"/>
    </source>
</evidence>
<evidence type="ECO:0000256" key="6">
    <source>
        <dbReference type="ARBA" id="ARBA00022695"/>
    </source>
</evidence>
<dbReference type="CDD" id="cd06140">
    <property type="entry name" value="DNA_polA_I_Bacillus_like_exo"/>
    <property type="match status" value="1"/>
</dbReference>
<dbReference type="PRINTS" id="PR00868">
    <property type="entry name" value="DNAPOLI"/>
</dbReference>
<dbReference type="FunFam" id="1.20.1060.10:FF:000001">
    <property type="entry name" value="DNA polymerase I"/>
    <property type="match status" value="1"/>
</dbReference>
<evidence type="ECO:0000313" key="21">
    <source>
        <dbReference type="Proteomes" id="UP001144204"/>
    </source>
</evidence>
<dbReference type="InterPro" id="IPR018320">
    <property type="entry name" value="DNA_polymerase_1"/>
</dbReference>
<feature type="domain" description="DNA-directed DNA polymerase family A palm" evidence="19">
    <location>
        <begin position="640"/>
        <end position="846"/>
    </location>
</feature>
<dbReference type="SMART" id="SM00475">
    <property type="entry name" value="53EXOc"/>
    <property type="match status" value="1"/>
</dbReference>
<gene>
    <name evidence="17 20" type="primary">polA</name>
    <name evidence="20" type="ORF">WR164_07250</name>
</gene>
<dbReference type="RefSeq" id="WP_286136207.1">
    <property type="nucleotide sequence ID" value="NZ_BRPL01000002.1"/>
</dbReference>
<dbReference type="EMBL" id="BRPL01000002">
    <property type="protein sequence ID" value="GLB46746.1"/>
    <property type="molecule type" value="Genomic_DNA"/>
</dbReference>
<dbReference type="Pfam" id="PF01367">
    <property type="entry name" value="5_3_exonuc"/>
    <property type="match status" value="1"/>
</dbReference>
<evidence type="ECO:0000256" key="1">
    <source>
        <dbReference type="ARBA" id="ARBA00007705"/>
    </source>
</evidence>
<evidence type="ECO:0000256" key="11">
    <source>
        <dbReference type="ARBA" id="ARBA00022839"/>
    </source>
</evidence>
<protein>
    <recommendedName>
        <fullName evidence="4 16">DNA polymerase I</fullName>
        <ecNumber evidence="3 16">2.7.7.7</ecNumber>
    </recommendedName>
</protein>
<dbReference type="InterPro" id="IPR020046">
    <property type="entry name" value="5-3_exonucl_a-hlix_arch_N"/>
</dbReference>
<keyword evidence="6 17" id="KW-0548">Nucleotidyltransferase</keyword>
<evidence type="ECO:0000259" key="18">
    <source>
        <dbReference type="SMART" id="SM00475"/>
    </source>
</evidence>
<dbReference type="Gene3D" id="1.10.150.20">
    <property type="entry name" value="5' to 3' exonuclease, C-terminal subdomain"/>
    <property type="match status" value="2"/>
</dbReference>
<organism evidence="20 21">
    <name type="scientific">Philodulcilactobacillus myokoensis</name>
    <dbReference type="NCBI Taxonomy" id="2929573"/>
    <lineage>
        <taxon>Bacteria</taxon>
        <taxon>Bacillati</taxon>
        <taxon>Bacillota</taxon>
        <taxon>Bacilli</taxon>
        <taxon>Lactobacillales</taxon>
        <taxon>Lactobacillaceae</taxon>
        <taxon>Philodulcilactobacillus</taxon>
    </lineage>
</organism>
<keyword evidence="11 17" id="KW-0269">Exonuclease</keyword>
<accession>A0A9W6ES54</accession>
<keyword evidence="13 17" id="KW-0238">DNA-binding</keyword>
<dbReference type="NCBIfam" id="TIGR00593">
    <property type="entry name" value="pola"/>
    <property type="match status" value="1"/>
</dbReference>
<evidence type="ECO:0000256" key="3">
    <source>
        <dbReference type="ARBA" id="ARBA00012417"/>
    </source>
</evidence>
<reference evidence="20" key="2">
    <citation type="journal article" date="2023" name="PLoS ONE">
        <title>Philodulcilactobacillus myokoensis gen. nov., sp. nov., a fructophilic, acidophilic, and agar-phobic lactic acid bacterium isolated from fermented vegetable extracts.</title>
        <authorList>
            <person name="Kouya T."/>
            <person name="Ishiyama Y."/>
            <person name="Ohashi S."/>
            <person name="Kumakubo R."/>
            <person name="Yamazaki T."/>
            <person name="Otaki T."/>
        </authorList>
    </citation>
    <scope>NUCLEOTIDE SEQUENCE</scope>
    <source>
        <strain evidence="20">WR16-4</strain>
    </source>
</reference>
<dbReference type="FunFam" id="1.10.150.20:FF:000003">
    <property type="entry name" value="DNA polymerase I"/>
    <property type="match status" value="1"/>
</dbReference>
<evidence type="ECO:0000259" key="19">
    <source>
        <dbReference type="SMART" id="SM00482"/>
    </source>
</evidence>
<dbReference type="CDD" id="cd08637">
    <property type="entry name" value="DNA_pol_A_pol_I_C"/>
    <property type="match status" value="1"/>
</dbReference>
<keyword evidence="5 17" id="KW-0808">Transferase</keyword>
<dbReference type="GO" id="GO:0006302">
    <property type="term" value="P:double-strand break repair"/>
    <property type="evidence" value="ECO:0007669"/>
    <property type="project" value="TreeGrafter"/>
</dbReference>
<dbReference type="GO" id="GO:0008409">
    <property type="term" value="F:5'-3' exonuclease activity"/>
    <property type="evidence" value="ECO:0007669"/>
    <property type="project" value="UniProtKB-UniRule"/>
</dbReference>
<dbReference type="CDD" id="cd09859">
    <property type="entry name" value="PIN_53EXO"/>
    <property type="match status" value="1"/>
</dbReference>
<reference evidence="20" key="1">
    <citation type="submission" date="2022-07" db="EMBL/GenBank/DDBJ databases">
        <authorList>
            <person name="Kouya T."/>
            <person name="Ishiyama Y."/>
        </authorList>
    </citation>
    <scope>NUCLEOTIDE SEQUENCE</scope>
    <source>
        <strain evidence="20">WR16-4</strain>
    </source>
</reference>
<dbReference type="FunFam" id="1.10.150.20:FF:000002">
    <property type="entry name" value="DNA polymerase I"/>
    <property type="match status" value="1"/>
</dbReference>
<dbReference type="InterPro" id="IPR036397">
    <property type="entry name" value="RNaseH_sf"/>
</dbReference>
<keyword evidence="10 17" id="KW-0378">Hydrolase</keyword>
<keyword evidence="8" id="KW-0540">Nuclease</keyword>
<name>A0A9W6ES54_9LACO</name>
<evidence type="ECO:0000313" key="20">
    <source>
        <dbReference type="EMBL" id="GLB46746.1"/>
    </source>
</evidence>
<comment type="caution">
    <text evidence="20">The sequence shown here is derived from an EMBL/GenBank/DDBJ whole genome shotgun (WGS) entry which is preliminary data.</text>
</comment>
<evidence type="ECO:0000256" key="5">
    <source>
        <dbReference type="ARBA" id="ARBA00022679"/>
    </source>
</evidence>
<evidence type="ECO:0000256" key="13">
    <source>
        <dbReference type="ARBA" id="ARBA00023125"/>
    </source>
</evidence>
<feature type="domain" description="5'-3' exonuclease" evidence="18">
    <location>
        <begin position="4"/>
        <end position="265"/>
    </location>
</feature>
<comment type="function">
    <text evidence="17">In addition to polymerase activity, this DNA polymerase exhibits 5'-3' exonuclease activity.</text>
</comment>
<evidence type="ECO:0000256" key="15">
    <source>
        <dbReference type="ARBA" id="ARBA00049244"/>
    </source>
</evidence>
<evidence type="ECO:0000256" key="9">
    <source>
        <dbReference type="ARBA" id="ARBA00022763"/>
    </source>
</evidence>
<dbReference type="EC" id="2.7.7.7" evidence="3 16"/>
<dbReference type="GO" id="GO:0003887">
    <property type="term" value="F:DNA-directed DNA polymerase activity"/>
    <property type="evidence" value="ECO:0007669"/>
    <property type="project" value="UniProtKB-UniRule"/>
</dbReference>
<dbReference type="Gene3D" id="3.30.70.370">
    <property type="match status" value="1"/>
</dbReference>
<dbReference type="SUPFAM" id="SSF47807">
    <property type="entry name" value="5' to 3' exonuclease, C-terminal subdomain"/>
    <property type="match status" value="1"/>
</dbReference>
<dbReference type="NCBIfam" id="NF004397">
    <property type="entry name" value="PRK05755.1"/>
    <property type="match status" value="1"/>
</dbReference>
<dbReference type="Pfam" id="PF00476">
    <property type="entry name" value="DNA_pol_A"/>
    <property type="match status" value="1"/>
</dbReference>
<dbReference type="PROSITE" id="PS00447">
    <property type="entry name" value="DNA_POLYMERASE_A"/>
    <property type="match status" value="1"/>
</dbReference>
<evidence type="ECO:0000256" key="8">
    <source>
        <dbReference type="ARBA" id="ARBA00022722"/>
    </source>
</evidence>
<dbReference type="InterPro" id="IPR020045">
    <property type="entry name" value="DNA_polI_H3TH"/>
</dbReference>
<keyword evidence="14 17" id="KW-0234">DNA repair</keyword>
<dbReference type="SUPFAM" id="SSF56672">
    <property type="entry name" value="DNA/RNA polymerases"/>
    <property type="match status" value="1"/>
</dbReference>
<dbReference type="SMART" id="SM00279">
    <property type="entry name" value="HhH2"/>
    <property type="match status" value="1"/>
</dbReference>
<dbReference type="SUPFAM" id="SSF88723">
    <property type="entry name" value="PIN domain-like"/>
    <property type="match status" value="1"/>
</dbReference>
<evidence type="ECO:0000256" key="10">
    <source>
        <dbReference type="ARBA" id="ARBA00022801"/>
    </source>
</evidence>
<dbReference type="InterPro" id="IPR002421">
    <property type="entry name" value="5-3_exonuclease"/>
</dbReference>
<evidence type="ECO:0000256" key="2">
    <source>
        <dbReference type="ARBA" id="ARBA00011541"/>
    </source>
</evidence>
<dbReference type="InterPro" id="IPR019760">
    <property type="entry name" value="DNA-dir_DNA_pol_A_CS"/>
</dbReference>
<dbReference type="InterPro" id="IPR012337">
    <property type="entry name" value="RNaseH-like_sf"/>
</dbReference>